<comment type="caution">
    <text evidence="1">The sequence shown here is derived from an EMBL/GenBank/DDBJ whole genome shotgun (WGS) entry which is preliminary data.</text>
</comment>
<sequence>MEKKTIMEDMKAMEYEYLIRKAFNCGRFGAPGANADIYRRYERNKGLYESETDAVKNNKPRKWNQPIEDLAYEAGRKEGEVVAHINNALDHVEKHYQDELTSEQEKELSDCKSELLEPSKEKIDKVIDRVHEVFSEAGLQMS</sequence>
<dbReference type="EMBL" id="WACR01000015">
    <property type="protein sequence ID" value="KAB1061466.1"/>
    <property type="molecule type" value="Genomic_DNA"/>
</dbReference>
<organism evidence="1 2">
    <name type="scientific">Salibacter halophilus</name>
    <dbReference type="NCBI Taxonomy" id="1803916"/>
    <lineage>
        <taxon>Bacteria</taxon>
        <taxon>Pseudomonadati</taxon>
        <taxon>Bacteroidota</taxon>
        <taxon>Flavobacteriia</taxon>
        <taxon>Flavobacteriales</taxon>
        <taxon>Salibacteraceae</taxon>
        <taxon>Salibacter</taxon>
    </lineage>
</organism>
<gene>
    <name evidence="1" type="ORF">F3059_13495</name>
</gene>
<dbReference type="AlphaFoldDB" id="A0A6N6M544"/>
<evidence type="ECO:0000313" key="2">
    <source>
        <dbReference type="Proteomes" id="UP000435357"/>
    </source>
</evidence>
<dbReference type="OrthoDB" id="1454113at2"/>
<proteinExistence type="predicted"/>
<dbReference type="RefSeq" id="WP_151170178.1">
    <property type="nucleotide sequence ID" value="NZ_WACR01000015.1"/>
</dbReference>
<dbReference type="Proteomes" id="UP000435357">
    <property type="component" value="Unassembled WGS sequence"/>
</dbReference>
<keyword evidence="2" id="KW-1185">Reference proteome</keyword>
<accession>A0A6N6M544</accession>
<name>A0A6N6M544_9FLAO</name>
<reference evidence="1 2" key="1">
    <citation type="submission" date="2019-09" db="EMBL/GenBank/DDBJ databases">
        <title>Genomes of Cryomorphaceae.</title>
        <authorList>
            <person name="Bowman J.P."/>
        </authorList>
    </citation>
    <scope>NUCLEOTIDE SEQUENCE [LARGE SCALE GENOMIC DNA]</scope>
    <source>
        <strain evidence="1 2">KCTC 52047</strain>
    </source>
</reference>
<protein>
    <submittedName>
        <fullName evidence="1">Uncharacterized protein</fullName>
    </submittedName>
</protein>
<evidence type="ECO:0000313" key="1">
    <source>
        <dbReference type="EMBL" id="KAB1061466.1"/>
    </source>
</evidence>